<name>A0A562RML4_9BACT</name>
<dbReference type="EMBL" id="VLLC01000018">
    <property type="protein sequence ID" value="TWI70277.1"/>
    <property type="molecule type" value="Genomic_DNA"/>
</dbReference>
<dbReference type="InterPro" id="IPR008030">
    <property type="entry name" value="NmrA-like"/>
</dbReference>
<dbReference type="GO" id="GO:0044877">
    <property type="term" value="F:protein-containing complex binding"/>
    <property type="evidence" value="ECO:0007669"/>
    <property type="project" value="TreeGrafter"/>
</dbReference>
<dbReference type="Proteomes" id="UP000318307">
    <property type="component" value="Unassembled WGS sequence"/>
</dbReference>
<dbReference type="SUPFAM" id="SSF51735">
    <property type="entry name" value="NAD(P)-binding Rossmann-fold domains"/>
    <property type="match status" value="1"/>
</dbReference>
<dbReference type="InterPro" id="IPR021295">
    <property type="entry name" value="DUF2867"/>
</dbReference>
<accession>A0A562RML4</accession>
<organism evidence="2 3">
    <name type="scientific">Desulfobotulus alkaliphilus</name>
    <dbReference type="NCBI Taxonomy" id="622671"/>
    <lineage>
        <taxon>Bacteria</taxon>
        <taxon>Pseudomonadati</taxon>
        <taxon>Thermodesulfobacteriota</taxon>
        <taxon>Desulfobacteria</taxon>
        <taxon>Desulfobacterales</taxon>
        <taxon>Desulfobacteraceae</taxon>
        <taxon>Desulfobotulus</taxon>
    </lineage>
</organism>
<reference evidence="2 3" key="1">
    <citation type="submission" date="2019-07" db="EMBL/GenBank/DDBJ databases">
        <title>Genome sequencing of 100 strains of the haloalkaliphilic chemolithoautotrophic sulfur-oxidizing bacterium Thioalkalivibrio.</title>
        <authorList>
            <person name="Muyzer G."/>
        </authorList>
    </citation>
    <scope>NUCLEOTIDE SEQUENCE [LARGE SCALE GENOMIC DNA]</scope>
    <source>
        <strain evidence="2 3">ASO4-4</strain>
    </source>
</reference>
<feature type="domain" description="NmrA-like" evidence="1">
    <location>
        <begin position="8"/>
        <end position="156"/>
    </location>
</feature>
<dbReference type="PANTHER" id="PTHR12126">
    <property type="entry name" value="NADH-UBIQUINONE OXIDOREDUCTASE 39 KDA SUBUNIT-RELATED"/>
    <property type="match status" value="1"/>
</dbReference>
<dbReference type="Gene3D" id="3.40.50.720">
    <property type="entry name" value="NAD(P)-binding Rossmann-like Domain"/>
    <property type="match status" value="1"/>
</dbReference>
<gene>
    <name evidence="2" type="ORF">LZ24_02287</name>
</gene>
<dbReference type="RefSeq" id="WP_144685403.1">
    <property type="nucleotide sequence ID" value="NZ_VLLC01000018.1"/>
</dbReference>
<sequence length="513" mass="56960">MDVDIPEKPLLVTGATGYIGGRLVPLLLSRGFKVRALSRSLRKMHARPWSRHPNVELLACDLMDGKALEKAAQGCAGAWYLVHSMEGDSAGFAAREEKTAKNMVQAAEKAGLERIVYLSGLGDEKDPHLSSHLKSRHAVARILSSGKTPVTVLRAAMVLGSGSASFEILRYLVDRLPFMLTPKWIRTSCQPIGIRNTLEYLVGAMVHPDMGGETFDIGGPDILSYQDLMQLYAEEAGLKKRMIIPVPFQTPGLSAFWVHLVCPLPAGIAKPLAEGLRNPVVCGDMRIAGLIPQKLLSCREAIREAIRKVAQEEVETRWSDAGKLLPPEWVQCTDPSYSGGTILDCCYKVKIRGNPENIWQKVTSIGGKNGWYYGDLLWRIRGRWDQITGGVGLRRGRRHPEELLVGDALDFWRVLDVKTRERLLLLAEMRVPGEALLEFRMKDLGDGHCELQQMSRFLPKGLLGIVYWYALLPFHHLIFKGMLGRIAEAAGKPAGSVKAFSYDWKALVCTLDE</sequence>
<dbReference type="AlphaFoldDB" id="A0A562RML4"/>
<evidence type="ECO:0000259" key="1">
    <source>
        <dbReference type="Pfam" id="PF05368"/>
    </source>
</evidence>
<comment type="caution">
    <text evidence="2">The sequence shown here is derived from an EMBL/GenBank/DDBJ whole genome shotgun (WGS) entry which is preliminary data.</text>
</comment>
<dbReference type="OrthoDB" id="9774199at2"/>
<keyword evidence="3" id="KW-1185">Reference proteome</keyword>
<dbReference type="InterPro" id="IPR051207">
    <property type="entry name" value="ComplexI_NDUFA9_subunit"/>
</dbReference>
<proteinExistence type="predicted"/>
<dbReference type="InterPro" id="IPR036291">
    <property type="entry name" value="NAD(P)-bd_dom_sf"/>
</dbReference>
<dbReference type="Pfam" id="PF11066">
    <property type="entry name" value="DUF2867"/>
    <property type="match status" value="1"/>
</dbReference>
<dbReference type="SUPFAM" id="SSF55961">
    <property type="entry name" value="Bet v1-like"/>
    <property type="match status" value="1"/>
</dbReference>
<protein>
    <submittedName>
        <fullName evidence="2">Uncharacterized protein YbjT (DUF2867 family)</fullName>
    </submittedName>
</protein>
<dbReference type="PANTHER" id="PTHR12126:SF11">
    <property type="entry name" value="NADH DEHYDROGENASE [UBIQUINONE] 1 ALPHA SUBCOMPLEX SUBUNIT 9, MITOCHONDRIAL"/>
    <property type="match status" value="1"/>
</dbReference>
<dbReference type="Pfam" id="PF05368">
    <property type="entry name" value="NmrA"/>
    <property type="match status" value="1"/>
</dbReference>
<evidence type="ECO:0000313" key="3">
    <source>
        <dbReference type="Proteomes" id="UP000318307"/>
    </source>
</evidence>
<evidence type="ECO:0000313" key="2">
    <source>
        <dbReference type="EMBL" id="TWI70277.1"/>
    </source>
</evidence>